<feature type="domain" description="MAM" evidence="5">
    <location>
        <begin position="1"/>
        <end position="114"/>
    </location>
</feature>
<reference evidence="6" key="2">
    <citation type="submission" date="2021-01" db="UniProtKB">
        <authorList>
            <consortium name="EnsemblMetazoa"/>
        </authorList>
    </citation>
    <scope>IDENTIFICATION</scope>
</reference>
<dbReference type="KEGG" id="spu:100892800"/>
<keyword evidence="7" id="KW-1185">Reference proteome</keyword>
<feature type="compositionally biased region" description="Low complexity" evidence="3">
    <location>
        <begin position="1087"/>
        <end position="1105"/>
    </location>
</feature>
<dbReference type="OMA" id="FNFLATH"/>
<dbReference type="RefSeq" id="XP_030849854.1">
    <property type="nucleotide sequence ID" value="XM_030993994.1"/>
</dbReference>
<name>A0A7M7PEA7_STRPU</name>
<dbReference type="Pfam" id="PF00629">
    <property type="entry name" value="MAM"/>
    <property type="match status" value="6"/>
</dbReference>
<keyword evidence="4" id="KW-0812">Transmembrane</keyword>
<reference evidence="7" key="1">
    <citation type="submission" date="2015-02" db="EMBL/GenBank/DDBJ databases">
        <title>Genome sequencing for Strongylocentrotus purpuratus.</title>
        <authorList>
            <person name="Murali S."/>
            <person name="Liu Y."/>
            <person name="Vee V."/>
            <person name="English A."/>
            <person name="Wang M."/>
            <person name="Skinner E."/>
            <person name="Han Y."/>
            <person name="Muzny D.M."/>
            <person name="Worley K.C."/>
            <person name="Gibbs R.A."/>
        </authorList>
    </citation>
    <scope>NUCLEOTIDE SEQUENCE</scope>
</reference>
<dbReference type="PROSITE" id="PS01209">
    <property type="entry name" value="LDLRA_1"/>
    <property type="match status" value="1"/>
</dbReference>
<dbReference type="CDD" id="cd00112">
    <property type="entry name" value="LDLa"/>
    <property type="match status" value="3"/>
</dbReference>
<feature type="disulfide bond" evidence="2">
    <location>
        <begin position="883"/>
        <end position="901"/>
    </location>
</feature>
<comment type="caution">
    <text evidence="2">Lacks conserved residue(s) required for the propagation of feature annotation.</text>
</comment>
<dbReference type="InterPro" id="IPR051560">
    <property type="entry name" value="MAM_domain-containing"/>
</dbReference>
<evidence type="ECO:0000259" key="5">
    <source>
        <dbReference type="PROSITE" id="PS50060"/>
    </source>
</evidence>
<dbReference type="PANTHER" id="PTHR23282:SF101">
    <property type="entry name" value="MAM DOMAIN-CONTAINING PROTEIN"/>
    <property type="match status" value="1"/>
</dbReference>
<feature type="transmembrane region" description="Helical" evidence="4">
    <location>
        <begin position="1131"/>
        <end position="1154"/>
    </location>
</feature>
<dbReference type="InterPro" id="IPR023415">
    <property type="entry name" value="LDLR_class-A_CS"/>
</dbReference>
<feature type="domain" description="MAM" evidence="5">
    <location>
        <begin position="694"/>
        <end position="855"/>
    </location>
</feature>
<organism evidence="6 7">
    <name type="scientific">Strongylocentrotus purpuratus</name>
    <name type="common">Purple sea urchin</name>
    <dbReference type="NCBI Taxonomy" id="7668"/>
    <lineage>
        <taxon>Eukaryota</taxon>
        <taxon>Metazoa</taxon>
        <taxon>Echinodermata</taxon>
        <taxon>Eleutherozoa</taxon>
        <taxon>Echinozoa</taxon>
        <taxon>Echinoidea</taxon>
        <taxon>Euechinoidea</taxon>
        <taxon>Echinacea</taxon>
        <taxon>Camarodonta</taxon>
        <taxon>Echinidea</taxon>
        <taxon>Strongylocentrotidae</taxon>
        <taxon>Strongylocentrotus</taxon>
    </lineage>
</organism>
<dbReference type="InterPro" id="IPR013320">
    <property type="entry name" value="ConA-like_dom_sf"/>
</dbReference>
<dbReference type="PANTHER" id="PTHR23282">
    <property type="entry name" value="APICAL ENDOSOMAL GLYCOPROTEIN PRECURSOR"/>
    <property type="match status" value="1"/>
</dbReference>
<evidence type="ECO:0000313" key="6">
    <source>
        <dbReference type="EnsemblMetazoa" id="XP_030849854"/>
    </source>
</evidence>
<dbReference type="InParanoid" id="A0A7M7PEA7"/>
<feature type="compositionally biased region" description="Low complexity" evidence="3">
    <location>
        <begin position="1061"/>
        <end position="1071"/>
    </location>
</feature>
<evidence type="ECO:0000313" key="7">
    <source>
        <dbReference type="Proteomes" id="UP000007110"/>
    </source>
</evidence>
<evidence type="ECO:0000256" key="1">
    <source>
        <dbReference type="ARBA" id="ARBA00023157"/>
    </source>
</evidence>
<accession>A0A7M7PEA7</accession>
<keyword evidence="1 2" id="KW-1015">Disulfide bond</keyword>
<dbReference type="AlphaFoldDB" id="A0A7M7PEA7"/>
<dbReference type="InterPro" id="IPR000998">
    <property type="entry name" value="MAM_dom"/>
</dbReference>
<feature type="disulfide bond" evidence="2">
    <location>
        <begin position="660"/>
        <end position="678"/>
    </location>
</feature>
<dbReference type="Pfam" id="PF00057">
    <property type="entry name" value="Ldl_recept_a"/>
    <property type="match status" value="2"/>
</dbReference>
<dbReference type="PROSITE" id="PS50060">
    <property type="entry name" value="MAM_2"/>
    <property type="match status" value="6"/>
</dbReference>
<keyword evidence="4" id="KW-1133">Transmembrane helix</keyword>
<evidence type="ECO:0000256" key="2">
    <source>
        <dbReference type="PROSITE-ProRule" id="PRU00124"/>
    </source>
</evidence>
<feature type="region of interest" description="Disordered" evidence="3">
    <location>
        <begin position="1061"/>
        <end position="1125"/>
    </location>
</feature>
<feature type="compositionally biased region" description="Polar residues" evidence="3">
    <location>
        <begin position="1110"/>
        <end position="1125"/>
    </location>
</feature>
<dbReference type="Proteomes" id="UP000007110">
    <property type="component" value="Unassembled WGS sequence"/>
</dbReference>
<evidence type="ECO:0000256" key="3">
    <source>
        <dbReference type="SAM" id="MobiDB-lite"/>
    </source>
</evidence>
<proteinExistence type="predicted"/>
<feature type="domain" description="MAM" evidence="5">
    <location>
        <begin position="284"/>
        <end position="446"/>
    </location>
</feature>
<dbReference type="OrthoDB" id="8847287at2759"/>
<feature type="domain" description="MAM" evidence="5">
    <location>
        <begin position="116"/>
        <end position="281"/>
    </location>
</feature>
<keyword evidence="4" id="KW-0472">Membrane</keyword>
<dbReference type="CDD" id="cd06263">
    <property type="entry name" value="MAM"/>
    <property type="match status" value="4"/>
</dbReference>
<feature type="compositionally biased region" description="Polar residues" evidence="3">
    <location>
        <begin position="1075"/>
        <end position="1086"/>
    </location>
</feature>
<dbReference type="SUPFAM" id="SSF49899">
    <property type="entry name" value="Concanavalin A-like lectins/glucanases"/>
    <property type="match status" value="6"/>
</dbReference>
<dbReference type="PROSITE" id="PS50068">
    <property type="entry name" value="LDLRA_2"/>
    <property type="match status" value="3"/>
</dbReference>
<dbReference type="GO" id="GO:0016020">
    <property type="term" value="C:membrane"/>
    <property type="evidence" value="ECO:0007669"/>
    <property type="project" value="InterPro"/>
</dbReference>
<dbReference type="Gene3D" id="2.60.120.200">
    <property type="match status" value="6"/>
</dbReference>
<dbReference type="PRINTS" id="PR00261">
    <property type="entry name" value="LDLRECEPTOR"/>
</dbReference>
<protein>
    <recommendedName>
        <fullName evidence="5">MAM domain-containing protein</fullName>
    </recommendedName>
</protein>
<dbReference type="SMART" id="SM00137">
    <property type="entry name" value="MAM"/>
    <property type="match status" value="6"/>
</dbReference>
<sequence>MAIDTSSTMQEQKARFYSDVIDEDQSMCLIFWFHMYGAHVGTLNVGYGDVTGIPVGPAIWTRLGEQSYNWLYGHVAIGPTPTNPRVFFEGIAGDGNQGDIAIDDVIVVNGSCPALLYCDFQSSDMCGYTNDDEARLQWTRDRGLSAVSGPYVDHSTGTADGFYIRVKSGQFPRRGDQGILTSLSYPRPISGYRCLEFWYMMNYDVGDLTVDAIFLDLNLFEVSTVSQTFTGPTGGFWRKGSMEVETYQENLFRFTLTVQNTLSGAYVAIDDIFAKGEKCAGQLGSCDFEIDTCDWSNTQNHDEIDWLRHSGSTGNEQGSPDYDHTTGTPSGWYMFIDSSLSTFGSRARLESTGLDTGSSSVCFSLWYHMSCGGDSQNTLSVAGETASDSFSLWSFTGVTNAEWINKQISFVHSISYRLLIEGTLGASSLCDVAIDDLSFYEGACDGGGTPAPPFECTTGEEVINSQKICDMHPDCADGSDELNCGICNFEESQCGYTTDPTGLYPWMRYGDNVPTTPPPTLVLPVKNPLTSNRTYMIVDNTAMPGDGAENSRLVSQVIQEVSSECIIEFSYYLSGLDTLMVSYTTSREEETILYRAARPRTGSWQLAILSVGRIRNPFQFNFLATHYIGGSPGVTAVSDVTLVRCEFPDTQETCIGEFSCSNRACVFYDTVCDFTDDCGDYSDEIMCDPERHMARCDFETSLCSFTHLASDYPWIRTAGVHVPDKQYAPTRDHTTNARGGYYMLAEAFGRRSGEVARLASPVFLETGIASTCTVRFYLFGNGPDVGTLNIYTRTTNGGALNLVRSLANFAIDSFTFIEEFLIVLDNFQVVIEAKVGEGPEAAIAIDDISFLNCDLSAEPLPIGSTTPGPSTLAPCPNEDDFQCGDGQCVAGDDVCDFLTQCSNAMDERFCGNCEFDVDLCGSTNFGWRRREAGSDPDYLPTDHFLNPTEPGYYLESSYGVNTLTTPLIGPTGPNCSVELYYYMSNSSAQLELRVYVLSGPSLALFTGRDSANRWEKATVVVGQFTFSIKLAFDHIYLLPPNGEFMALDGISYIQCEEPQFPTTTPKATTTPILISPSQSLTTSGSKPTTRGIRPTTRPTTQSTSSKPERTTSGVETTVGENLPSNSPNTALIASLSVVFGVMLLVLVVLSLIFWKKKRTSFSEGLDNPSYSKNSDSIHVSIWGGVVFATNANKSDYEL</sequence>
<dbReference type="SUPFAM" id="SSF57424">
    <property type="entry name" value="LDL receptor-like module"/>
    <property type="match status" value="2"/>
</dbReference>
<dbReference type="SMART" id="SM00192">
    <property type="entry name" value="LDLa"/>
    <property type="match status" value="3"/>
</dbReference>
<dbReference type="GeneID" id="100892800"/>
<evidence type="ECO:0000256" key="4">
    <source>
        <dbReference type="SAM" id="Phobius"/>
    </source>
</evidence>
<feature type="disulfide bond" evidence="2">
    <location>
        <begin position="895"/>
        <end position="910"/>
    </location>
</feature>
<feature type="disulfide bond" evidence="2">
    <location>
        <begin position="469"/>
        <end position="484"/>
    </location>
</feature>
<feature type="domain" description="MAM" evidence="5">
    <location>
        <begin position="485"/>
        <end position="647"/>
    </location>
</feature>
<feature type="domain" description="MAM" evidence="5">
    <location>
        <begin position="911"/>
        <end position="1057"/>
    </location>
</feature>
<dbReference type="InterPro" id="IPR036055">
    <property type="entry name" value="LDL_receptor-like_sf"/>
</dbReference>
<dbReference type="Gene3D" id="4.10.400.10">
    <property type="entry name" value="Low-density Lipoprotein Receptor"/>
    <property type="match status" value="3"/>
</dbReference>
<dbReference type="InterPro" id="IPR002172">
    <property type="entry name" value="LDrepeatLR_classA_rpt"/>
</dbReference>
<dbReference type="EnsemblMetazoa" id="XM_030993994">
    <property type="protein sequence ID" value="XP_030849854"/>
    <property type="gene ID" value="LOC100892800"/>
</dbReference>
<feature type="disulfide bond" evidence="2">
    <location>
        <begin position="672"/>
        <end position="687"/>
    </location>
</feature>